<evidence type="ECO:0000313" key="2">
    <source>
        <dbReference type="WBParaSite" id="ACRNAN_scaffold7498.g20910.t1"/>
    </source>
</evidence>
<organism evidence="1 2">
    <name type="scientific">Acrobeloides nanus</name>
    <dbReference type="NCBI Taxonomy" id="290746"/>
    <lineage>
        <taxon>Eukaryota</taxon>
        <taxon>Metazoa</taxon>
        <taxon>Ecdysozoa</taxon>
        <taxon>Nematoda</taxon>
        <taxon>Chromadorea</taxon>
        <taxon>Rhabditida</taxon>
        <taxon>Tylenchina</taxon>
        <taxon>Cephalobomorpha</taxon>
        <taxon>Cephaloboidea</taxon>
        <taxon>Cephalobidae</taxon>
        <taxon>Acrobeloides</taxon>
    </lineage>
</organism>
<accession>A0A914EDP4</accession>
<sequence length="170" mass="19660">MPPKQDQLRERVYKFYSDNIAAGKGYTRTHFMKEGVSERTLNAILQRFHNNLPASHQRGGGRPAKIFTPNKIRALKRKFDHKDGISQRQGVKKFQCSPAMINKTLKKLIISCRKKKTIPDRNERQKSDAKILCDRLSNFRFRALILFGVNIFAGLPPPRWCEADTPSFMK</sequence>
<dbReference type="AlphaFoldDB" id="A0A914EDP4"/>
<dbReference type="WBParaSite" id="ACRNAN_scaffold7498.g20910.t1">
    <property type="protein sequence ID" value="ACRNAN_scaffold7498.g20910.t1"/>
    <property type="gene ID" value="ACRNAN_scaffold7498.g20910"/>
</dbReference>
<proteinExistence type="predicted"/>
<keyword evidence="1" id="KW-1185">Reference proteome</keyword>
<protein>
    <submittedName>
        <fullName evidence="2">Uncharacterized protein</fullName>
    </submittedName>
</protein>
<dbReference type="Proteomes" id="UP000887540">
    <property type="component" value="Unplaced"/>
</dbReference>
<evidence type="ECO:0000313" key="1">
    <source>
        <dbReference type="Proteomes" id="UP000887540"/>
    </source>
</evidence>
<reference evidence="2" key="1">
    <citation type="submission" date="2022-11" db="UniProtKB">
        <authorList>
            <consortium name="WormBaseParasite"/>
        </authorList>
    </citation>
    <scope>IDENTIFICATION</scope>
</reference>
<name>A0A914EDP4_9BILA</name>